<reference evidence="2" key="1">
    <citation type="journal article" date="2012" name="MBio">
        <title>Comparative genome analysis of Trichophyton rubrum and related dermatophytes reveals candidate genes involved in infection.</title>
        <authorList>
            <person name="Martinez D.A."/>
            <person name="Oliver B.G."/>
            <person name="Graeser Y."/>
            <person name="Goldberg J.M."/>
            <person name="Li W."/>
            <person name="Martinez-Rossi N.M."/>
            <person name="Monod M."/>
            <person name="Shelest E."/>
            <person name="Barton R.C."/>
            <person name="Birch E."/>
            <person name="Brakhage A.A."/>
            <person name="Chen Z."/>
            <person name="Gurr S.J."/>
            <person name="Heiman D."/>
            <person name="Heitman J."/>
            <person name="Kosti I."/>
            <person name="Rossi A."/>
            <person name="Saif S."/>
            <person name="Samalova M."/>
            <person name="Saunders C.W."/>
            <person name="Shea T."/>
            <person name="Summerbell R.C."/>
            <person name="Xu J."/>
            <person name="Young S."/>
            <person name="Zeng Q."/>
            <person name="Birren B.W."/>
            <person name="Cuomo C.A."/>
            <person name="White T.C."/>
        </authorList>
    </citation>
    <scope>NUCLEOTIDE SEQUENCE [LARGE SCALE GENOMIC DNA]</scope>
    <source>
        <strain evidence="2">ATCC MYA-4605 / CBS 113480</strain>
    </source>
</reference>
<dbReference type="GeneID" id="9224746"/>
<dbReference type="VEuPathDB" id="FungiDB:MCYG_02886"/>
<organism evidence="1 2">
    <name type="scientific">Arthroderma otae (strain ATCC MYA-4605 / CBS 113480)</name>
    <name type="common">Microsporum canis</name>
    <dbReference type="NCBI Taxonomy" id="554155"/>
    <lineage>
        <taxon>Eukaryota</taxon>
        <taxon>Fungi</taxon>
        <taxon>Dikarya</taxon>
        <taxon>Ascomycota</taxon>
        <taxon>Pezizomycotina</taxon>
        <taxon>Eurotiomycetes</taxon>
        <taxon>Eurotiomycetidae</taxon>
        <taxon>Onygenales</taxon>
        <taxon>Arthrodermataceae</taxon>
        <taxon>Microsporum</taxon>
    </lineage>
</organism>
<dbReference type="Proteomes" id="UP000002035">
    <property type="component" value="Unassembled WGS sequence"/>
</dbReference>
<dbReference type="AlphaFoldDB" id="C5FK45"/>
<sequence>MEVFIEYESLVSEELSAEGSSLIPFPVNVAASPFVHDAVTSLPWPAVSSVFSHLVRLPSERTTPCEGKGRGRGNWTQIVTLMAVNRSWFSIMRGLLMAAPMEAVLDNCPERWALKSLEINLAHMRQCNHPATMYTNGLSDIKTLPFDHPAVHSTVTKLLPRAVARNFRYATLMLLESGAHPAARDRHGHSCLYIAAEKGLLEELMILLSSHQQRSLDIDMDSPSAAVGAAISRRWACLSLLLEAGADMYRPFRHGGDGHLYTLPTYLAAYPNLSLLCALLDCGMNDDLPDNHPNNLMMLLIRGGNLVMVRILLNAGWTVHHVADELEHRGWACSEQIRRELVHYRMWPAYRPEEADIKELSDNN</sequence>
<dbReference type="OMA" id="QSARCAR"/>
<protein>
    <submittedName>
        <fullName evidence="1">Uncharacterized protein</fullName>
    </submittedName>
</protein>
<accession>C5FK45</accession>
<dbReference type="Gene3D" id="1.25.40.20">
    <property type="entry name" value="Ankyrin repeat-containing domain"/>
    <property type="match status" value="1"/>
</dbReference>
<proteinExistence type="predicted"/>
<dbReference type="InterPro" id="IPR036770">
    <property type="entry name" value="Ankyrin_rpt-contain_sf"/>
</dbReference>
<dbReference type="RefSeq" id="XP_002847380.1">
    <property type="nucleotide sequence ID" value="XM_002847334.1"/>
</dbReference>
<gene>
    <name evidence="1" type="ORF">MCYG_02886</name>
</gene>
<keyword evidence="2" id="KW-1185">Reference proteome</keyword>
<evidence type="ECO:0000313" key="2">
    <source>
        <dbReference type="Proteomes" id="UP000002035"/>
    </source>
</evidence>
<dbReference type="EMBL" id="DS995703">
    <property type="protein sequence ID" value="EEQ30067.1"/>
    <property type="molecule type" value="Genomic_DNA"/>
</dbReference>
<dbReference type="SUPFAM" id="SSF48403">
    <property type="entry name" value="Ankyrin repeat"/>
    <property type="match status" value="1"/>
</dbReference>
<dbReference type="OrthoDB" id="46760at2759"/>
<name>C5FK45_ARTOC</name>
<evidence type="ECO:0000313" key="1">
    <source>
        <dbReference type="EMBL" id="EEQ30067.1"/>
    </source>
</evidence>
<dbReference type="HOGENOM" id="CLU_760702_0_0_1"/>